<dbReference type="SUPFAM" id="SSF55811">
    <property type="entry name" value="Nudix"/>
    <property type="match status" value="1"/>
</dbReference>
<comment type="cofactor">
    <cofactor evidence="2">
        <name>Mg(2+)</name>
        <dbReference type="ChEBI" id="CHEBI:18420"/>
    </cofactor>
</comment>
<evidence type="ECO:0000256" key="26">
    <source>
        <dbReference type="ARBA" id="ARBA00051856"/>
    </source>
</evidence>
<dbReference type="CDD" id="cd03426">
    <property type="entry name" value="NUDIX_CoAse_Nudt7"/>
    <property type="match status" value="1"/>
</dbReference>
<name>V9L300_CALMI</name>
<evidence type="ECO:0000256" key="30">
    <source>
        <dbReference type="SAM" id="Phobius"/>
    </source>
</evidence>
<evidence type="ECO:0000256" key="17">
    <source>
        <dbReference type="ARBA" id="ARBA00047466"/>
    </source>
</evidence>
<accession>V9L300</accession>
<evidence type="ECO:0000256" key="8">
    <source>
        <dbReference type="ARBA" id="ARBA00022842"/>
    </source>
</evidence>
<dbReference type="GO" id="GO:0010945">
    <property type="term" value="F:coenzyme A diphosphatase activity"/>
    <property type="evidence" value="ECO:0007669"/>
    <property type="project" value="UniProtKB-EC"/>
</dbReference>
<comment type="catalytic activity">
    <reaction evidence="22">
        <text>choloyl-CoA + H2O = S-choloyl-4'-phosphopantetheine + adenosine 3',5'-bisphosphate + 2 H(+)</text>
        <dbReference type="Rhea" id="RHEA:50036"/>
        <dbReference type="ChEBI" id="CHEBI:15377"/>
        <dbReference type="ChEBI" id="CHEBI:15378"/>
        <dbReference type="ChEBI" id="CHEBI:57373"/>
        <dbReference type="ChEBI" id="CHEBI:58343"/>
        <dbReference type="ChEBI" id="CHEBI:132020"/>
    </reaction>
    <physiologicalReaction direction="left-to-right" evidence="22">
        <dbReference type="Rhea" id="RHEA:50037"/>
    </physiologicalReaction>
</comment>
<comment type="catalytic activity">
    <reaction evidence="19">
        <text>dodecanoyl-CoA + H2O = S-dodecanoyl-4'-phosphopantetheine + adenosine 3',5'-bisphosphate + 2 H(+)</text>
        <dbReference type="Rhea" id="RHEA:50024"/>
        <dbReference type="ChEBI" id="CHEBI:15377"/>
        <dbReference type="ChEBI" id="CHEBI:15378"/>
        <dbReference type="ChEBI" id="CHEBI:57375"/>
        <dbReference type="ChEBI" id="CHEBI:58343"/>
        <dbReference type="ChEBI" id="CHEBI:132015"/>
    </reaction>
    <physiologicalReaction direction="left-to-right" evidence="19">
        <dbReference type="Rhea" id="RHEA:50025"/>
    </physiologicalReaction>
</comment>
<evidence type="ECO:0000256" key="15">
    <source>
        <dbReference type="ARBA" id="ARBA00047369"/>
    </source>
</evidence>
<evidence type="ECO:0000256" key="9">
    <source>
        <dbReference type="ARBA" id="ARBA00022884"/>
    </source>
</evidence>
<keyword evidence="10" id="KW-0576">Peroxisome</keyword>
<comment type="catalytic activity">
    <reaction evidence="25">
        <text>3alpha,7alpha,12alpha-trihydroxy-5beta-cholestan-26-oyl-CoA + H2O = 3alpha,7alpha,12alpha-trihydroxy-5beta-cholestan-26-oyl-4'-phosphopantetheine + adenosine 3',5'-bisphosphate + 2 H(+)</text>
        <dbReference type="Rhea" id="RHEA:50040"/>
        <dbReference type="ChEBI" id="CHEBI:15377"/>
        <dbReference type="ChEBI" id="CHEBI:15378"/>
        <dbReference type="ChEBI" id="CHEBI:58343"/>
        <dbReference type="ChEBI" id="CHEBI:63001"/>
        <dbReference type="ChEBI" id="CHEBI:132021"/>
    </reaction>
    <physiologicalReaction direction="left-to-right" evidence="25">
        <dbReference type="Rhea" id="RHEA:50041"/>
    </physiologicalReaction>
</comment>
<comment type="catalytic activity">
    <reaction evidence="14">
        <text>octanoyl-CoA + H2O = S-octanoyl-4'-phosphopantetheine + adenosine 3',5'-bisphosphate + 2 H(+)</text>
        <dbReference type="Rhea" id="RHEA:50016"/>
        <dbReference type="ChEBI" id="CHEBI:15377"/>
        <dbReference type="ChEBI" id="CHEBI:15378"/>
        <dbReference type="ChEBI" id="CHEBI:57386"/>
        <dbReference type="ChEBI" id="CHEBI:58343"/>
        <dbReference type="ChEBI" id="CHEBI:132013"/>
    </reaction>
    <physiologicalReaction direction="left-to-right" evidence="14">
        <dbReference type="Rhea" id="RHEA:50017"/>
    </physiologicalReaction>
</comment>
<comment type="cofactor">
    <cofactor evidence="1">
        <name>Mn(2+)</name>
        <dbReference type="ChEBI" id="CHEBI:29035"/>
    </cofactor>
</comment>
<evidence type="ECO:0000256" key="10">
    <source>
        <dbReference type="ARBA" id="ARBA00023140"/>
    </source>
</evidence>
<comment type="function">
    <text evidence="27">Fatty acyl-coenzyme A (CoA) diphosphatase that hydrolyzes fatty acyl-CoA to yield acyl-4'-phosphopantetheine and adenosine 3',5'-bisphosphate. Cleaves CoA, CoA esters and oxidized CoA with similar efficiencies. Preferentially hydrolyzes medium-chain acyl-CoAs and bile acid-CoAs. Has no activity toward NDP-sugars, CDP-alcohols, (deoxy)nucleoside 5'-triphosphates, nucleoside 5'-di or monophosphates, diadenosine polyphosphates, NAD, NADH, NADP, NADPH or thymidine-5'-monophospho-p-nitrophenyl ester. May be required to eliminate oxidized CoA from peroxisomes, or regulate CoA and acyl-CoA levels in this organelle in response to metabolic demand. Does not play a role in U8 snoRNA decapping activity. Binds U8 snoRNA. Exhibits decapping activity towards dpCoA-capped RNAs in vitro.</text>
</comment>
<comment type="catalytic activity">
    <reaction evidence="21">
        <text>a 5'-end CoA-ribonucleoside in mRNA + H2O = a 5'-end phospho-adenosine-phospho-ribonucleoside in mRNA + (R)-4'-phosphopantetheine + 2 H(+)</text>
        <dbReference type="Rhea" id="RHEA:67592"/>
        <dbReference type="Rhea" id="RHEA-COMP:15719"/>
        <dbReference type="Rhea" id="RHEA-COMP:17276"/>
        <dbReference type="ChEBI" id="CHEBI:15377"/>
        <dbReference type="ChEBI" id="CHEBI:15378"/>
        <dbReference type="ChEBI" id="CHEBI:61723"/>
        <dbReference type="ChEBI" id="CHEBI:144051"/>
        <dbReference type="ChEBI" id="CHEBI:172371"/>
    </reaction>
    <physiologicalReaction direction="left-to-right" evidence="21">
        <dbReference type="Rhea" id="RHEA:67593"/>
    </physiologicalReaction>
</comment>
<dbReference type="InterPro" id="IPR015797">
    <property type="entry name" value="NUDIX_hydrolase-like_dom_sf"/>
</dbReference>
<evidence type="ECO:0000256" key="24">
    <source>
        <dbReference type="ARBA" id="ARBA00050371"/>
    </source>
</evidence>
<evidence type="ECO:0000256" key="14">
    <source>
        <dbReference type="ARBA" id="ARBA00047289"/>
    </source>
</evidence>
<keyword evidence="11" id="KW-0464">Manganese</keyword>
<evidence type="ECO:0000256" key="25">
    <source>
        <dbReference type="ARBA" id="ARBA00051749"/>
    </source>
</evidence>
<dbReference type="GO" id="GO:0015938">
    <property type="term" value="P:coenzyme A catabolic process"/>
    <property type="evidence" value="ECO:0007669"/>
    <property type="project" value="TreeGrafter"/>
</dbReference>
<evidence type="ECO:0000256" key="3">
    <source>
        <dbReference type="ARBA" id="ARBA00004275"/>
    </source>
</evidence>
<dbReference type="EC" id="3.6.1.77" evidence="13"/>
<dbReference type="InterPro" id="IPR045121">
    <property type="entry name" value="CoAse"/>
</dbReference>
<feature type="transmembrane region" description="Helical" evidence="30">
    <location>
        <begin position="199"/>
        <end position="217"/>
    </location>
</feature>
<proteinExistence type="evidence at transcript level"/>
<dbReference type="GO" id="GO:0030145">
    <property type="term" value="F:manganese ion binding"/>
    <property type="evidence" value="ECO:0007669"/>
    <property type="project" value="InterPro"/>
</dbReference>
<comment type="catalytic activity">
    <reaction evidence="15">
        <text>malonyl-CoA + H2O = malonyl-4'-phosphopantetheine + adenosine 3',5'-bisphosphate + 2 H(+)</text>
        <dbReference type="Rhea" id="RHEA:67468"/>
        <dbReference type="ChEBI" id="CHEBI:15377"/>
        <dbReference type="ChEBI" id="CHEBI:15378"/>
        <dbReference type="ChEBI" id="CHEBI:57384"/>
        <dbReference type="ChEBI" id="CHEBI:58343"/>
        <dbReference type="ChEBI" id="CHEBI:172363"/>
    </reaction>
    <physiologicalReaction direction="left-to-right" evidence="15">
        <dbReference type="Rhea" id="RHEA:67469"/>
    </physiologicalReaction>
</comment>
<evidence type="ECO:0000256" key="18">
    <source>
        <dbReference type="ARBA" id="ARBA00047666"/>
    </source>
</evidence>
<dbReference type="InterPro" id="IPR000059">
    <property type="entry name" value="NUDIX_hydrolase_NudL_CS"/>
</dbReference>
<evidence type="ECO:0000313" key="32">
    <source>
        <dbReference type="EMBL" id="AFP05686.1"/>
    </source>
</evidence>
<comment type="catalytic activity">
    <reaction evidence="20">
        <text>succinyl-CoA + H2O = succinyl-4'-phosphopantetheine + adenosine 3',5'-bisphosphate + 2 H(+)</text>
        <dbReference type="Rhea" id="RHEA:67472"/>
        <dbReference type="ChEBI" id="CHEBI:15377"/>
        <dbReference type="ChEBI" id="CHEBI:15378"/>
        <dbReference type="ChEBI" id="CHEBI:57292"/>
        <dbReference type="ChEBI" id="CHEBI:58343"/>
        <dbReference type="ChEBI" id="CHEBI:172364"/>
    </reaction>
    <physiologicalReaction direction="left-to-right" evidence="20">
        <dbReference type="Rhea" id="RHEA:67473"/>
    </physiologicalReaction>
</comment>
<keyword evidence="7" id="KW-0378">Hydrolase</keyword>
<evidence type="ECO:0000256" key="29">
    <source>
        <dbReference type="ARBA" id="ARBA00079598"/>
    </source>
</evidence>
<dbReference type="GO" id="GO:0009132">
    <property type="term" value="P:nucleoside diphosphate metabolic process"/>
    <property type="evidence" value="ECO:0007669"/>
    <property type="project" value="InterPro"/>
</dbReference>
<dbReference type="GO" id="GO:0005782">
    <property type="term" value="C:peroxisomal matrix"/>
    <property type="evidence" value="ECO:0007669"/>
    <property type="project" value="UniProtKB-ARBA"/>
</dbReference>
<dbReference type="PANTHER" id="PTHR12992:SF24">
    <property type="entry name" value="PEROXISOMAL COENZYME A DIPHOSPHATASE NUDT7"/>
    <property type="match status" value="1"/>
</dbReference>
<evidence type="ECO:0000256" key="2">
    <source>
        <dbReference type="ARBA" id="ARBA00001946"/>
    </source>
</evidence>
<dbReference type="PANTHER" id="PTHR12992">
    <property type="entry name" value="NUDIX HYDROLASE"/>
    <property type="match status" value="1"/>
</dbReference>
<comment type="similarity">
    <text evidence="4">Belongs to the Nudix hydrolase family. PCD1 subfamily.</text>
</comment>
<evidence type="ECO:0000256" key="7">
    <source>
        <dbReference type="ARBA" id="ARBA00022801"/>
    </source>
</evidence>
<evidence type="ECO:0000256" key="6">
    <source>
        <dbReference type="ARBA" id="ARBA00022723"/>
    </source>
</evidence>
<sequence>MVRGALCGECRAGEGRSIAMATRRLSTKDRIRDLLPKYDIGNKYSDLMLPKASVLVPLLIKNEEIYVLLTVRSLKLRSNTGEVCFPGGKQEPEDVDDVATALREAKEEIGLSPNQVEVLCRLVPVINKDDILVTPVVGIVAETFEAQLNLDEVSEVFVVPLQYFLTPEQHTSNSYNSPTGQVGLLHFFTFTDHEFHKPFTIWGLTAFLSIIVAFLVLGEKPSFKVDFDIDNPLSSMDRFLLAKYATSKL</sequence>
<evidence type="ECO:0000256" key="12">
    <source>
        <dbReference type="ARBA" id="ARBA00044908"/>
    </source>
</evidence>
<comment type="subunit">
    <text evidence="5">Monomer.</text>
</comment>
<comment type="subcellular location">
    <subcellularLocation>
        <location evidence="3">Peroxisome</location>
    </subcellularLocation>
</comment>
<evidence type="ECO:0000256" key="5">
    <source>
        <dbReference type="ARBA" id="ARBA00011245"/>
    </source>
</evidence>
<evidence type="ECO:0000256" key="11">
    <source>
        <dbReference type="ARBA" id="ARBA00023211"/>
    </source>
</evidence>
<evidence type="ECO:0000256" key="21">
    <source>
        <dbReference type="ARBA" id="ARBA00048667"/>
    </source>
</evidence>
<evidence type="ECO:0000256" key="28">
    <source>
        <dbReference type="ARBA" id="ARBA00072984"/>
    </source>
</evidence>
<dbReference type="PROSITE" id="PS51462">
    <property type="entry name" value="NUDIX"/>
    <property type="match status" value="1"/>
</dbReference>
<evidence type="ECO:0000256" key="19">
    <source>
        <dbReference type="ARBA" id="ARBA00047757"/>
    </source>
</evidence>
<protein>
    <recommendedName>
        <fullName evidence="28">Peroxisomal coenzyme A diphosphatase NUDT7</fullName>
        <ecNumber evidence="13">3.6.1.77</ecNumber>
    </recommendedName>
    <alternativeName>
        <fullName evidence="29">Nucleoside diphosphate-linked moiety X motif 7</fullName>
    </alternativeName>
</protein>
<organism evidence="32">
    <name type="scientific">Callorhinchus milii</name>
    <name type="common">Ghost shark</name>
    <dbReference type="NCBI Taxonomy" id="7868"/>
    <lineage>
        <taxon>Eukaryota</taxon>
        <taxon>Metazoa</taxon>
        <taxon>Chordata</taxon>
        <taxon>Craniata</taxon>
        <taxon>Vertebrata</taxon>
        <taxon>Chondrichthyes</taxon>
        <taxon>Holocephali</taxon>
        <taxon>Chimaeriformes</taxon>
        <taxon>Callorhinchidae</taxon>
        <taxon>Callorhinchus</taxon>
    </lineage>
</organism>
<evidence type="ECO:0000256" key="23">
    <source>
        <dbReference type="ARBA" id="ARBA00049284"/>
    </source>
</evidence>
<dbReference type="Pfam" id="PF00293">
    <property type="entry name" value="NUDIX"/>
    <property type="match status" value="1"/>
</dbReference>
<evidence type="ECO:0000256" key="4">
    <source>
        <dbReference type="ARBA" id="ARBA00006506"/>
    </source>
</evidence>
<evidence type="ECO:0000256" key="27">
    <source>
        <dbReference type="ARBA" id="ARBA00059426"/>
    </source>
</evidence>
<evidence type="ECO:0000256" key="20">
    <source>
        <dbReference type="ARBA" id="ARBA00048624"/>
    </source>
</evidence>
<keyword evidence="30" id="KW-1133">Transmembrane helix</keyword>
<keyword evidence="8" id="KW-0460">Magnesium</keyword>
<comment type="catalytic activity">
    <reaction evidence="12">
        <text>CoA + H2O = (R)-4'-phosphopantetheine + adenosine 3',5'-bisphosphate + 2 H(+)</text>
        <dbReference type="Rhea" id="RHEA:64988"/>
        <dbReference type="ChEBI" id="CHEBI:15377"/>
        <dbReference type="ChEBI" id="CHEBI:15378"/>
        <dbReference type="ChEBI" id="CHEBI:57287"/>
        <dbReference type="ChEBI" id="CHEBI:58343"/>
        <dbReference type="ChEBI" id="CHEBI:61723"/>
        <dbReference type="EC" id="3.6.1.77"/>
    </reaction>
    <physiologicalReaction direction="left-to-right" evidence="12">
        <dbReference type="Rhea" id="RHEA:64989"/>
    </physiologicalReaction>
</comment>
<comment type="catalytic activity">
    <reaction evidence="18">
        <text>propanoyl-CoA + H2O = propanoyl-4'-phosphopantetheine + adenosine 3',5'-bisphosphate + 2 H(+)</text>
        <dbReference type="Rhea" id="RHEA:67464"/>
        <dbReference type="ChEBI" id="CHEBI:15377"/>
        <dbReference type="ChEBI" id="CHEBI:15378"/>
        <dbReference type="ChEBI" id="CHEBI:57392"/>
        <dbReference type="ChEBI" id="CHEBI:58343"/>
        <dbReference type="ChEBI" id="CHEBI:172362"/>
    </reaction>
    <physiologicalReaction direction="left-to-right" evidence="18">
        <dbReference type="Rhea" id="RHEA:67465"/>
    </physiologicalReaction>
</comment>
<comment type="catalytic activity">
    <reaction evidence="26">
        <text>acetyl-CoA + H2O = S-acetyl-4'-phosphopantetheine + adenosine 3',5'-bisphosphate + 2 H(+)</text>
        <dbReference type="Rhea" id="RHEA:64992"/>
        <dbReference type="ChEBI" id="CHEBI:15377"/>
        <dbReference type="ChEBI" id="CHEBI:15378"/>
        <dbReference type="ChEBI" id="CHEBI:57288"/>
        <dbReference type="ChEBI" id="CHEBI:58343"/>
        <dbReference type="ChEBI" id="CHEBI:156266"/>
    </reaction>
    <physiologicalReaction direction="left-to-right" evidence="26">
        <dbReference type="Rhea" id="RHEA:64993"/>
    </physiologicalReaction>
</comment>
<dbReference type="GO" id="GO:0000287">
    <property type="term" value="F:magnesium ion binding"/>
    <property type="evidence" value="ECO:0007669"/>
    <property type="project" value="InterPro"/>
</dbReference>
<keyword evidence="6" id="KW-0479">Metal-binding</keyword>
<dbReference type="InterPro" id="IPR000086">
    <property type="entry name" value="NUDIX_hydrolase_dom"/>
</dbReference>
<reference evidence="32" key="1">
    <citation type="journal article" date="2014" name="Nature">
        <title>Elephant shark genome provides unique insights into gnathostome evolution.</title>
        <authorList>
            <consortium name="International Elephant Shark Genome Sequencing Consortium"/>
            <person name="Venkatesh B."/>
            <person name="Lee A.P."/>
            <person name="Ravi V."/>
            <person name="Maurya A.K."/>
            <person name="Lian M.M."/>
            <person name="Swann J.B."/>
            <person name="Ohta Y."/>
            <person name="Flajnik M.F."/>
            <person name="Sutoh Y."/>
            <person name="Kasahara M."/>
            <person name="Hoon S."/>
            <person name="Gangu V."/>
            <person name="Roy S.W."/>
            <person name="Irimia M."/>
            <person name="Korzh V."/>
            <person name="Kondrychyn I."/>
            <person name="Lim Z.W."/>
            <person name="Tay B.H."/>
            <person name="Tohari S."/>
            <person name="Kong K.W."/>
            <person name="Ho S."/>
            <person name="Lorente-Galdos B."/>
            <person name="Quilez J."/>
            <person name="Marques-Bonet T."/>
            <person name="Raney B.J."/>
            <person name="Ingham P.W."/>
            <person name="Tay A."/>
            <person name="Hillier L.W."/>
            <person name="Minx P."/>
            <person name="Boehm T."/>
            <person name="Wilson R.K."/>
            <person name="Brenner S."/>
            <person name="Warren W.C."/>
        </authorList>
    </citation>
    <scope>NUCLEOTIDE SEQUENCE</scope>
    <source>
        <tissue evidence="32">Testis</tissue>
    </source>
</reference>
<dbReference type="AlphaFoldDB" id="V9L300"/>
<dbReference type="FunFam" id="3.90.79.10:FF:000049">
    <property type="entry name" value="Peroxisomal coenzyme A diphosphatase NUDT7"/>
    <property type="match status" value="1"/>
</dbReference>
<feature type="domain" description="Nudix hydrolase" evidence="31">
    <location>
        <begin position="49"/>
        <end position="181"/>
    </location>
</feature>
<evidence type="ECO:0000256" key="1">
    <source>
        <dbReference type="ARBA" id="ARBA00001936"/>
    </source>
</evidence>
<dbReference type="Gene3D" id="3.90.79.10">
    <property type="entry name" value="Nucleoside Triphosphate Pyrophosphohydrolase"/>
    <property type="match status" value="1"/>
</dbReference>
<evidence type="ECO:0000256" key="16">
    <source>
        <dbReference type="ARBA" id="ARBA00047403"/>
    </source>
</evidence>
<evidence type="ECO:0000259" key="31">
    <source>
        <dbReference type="PROSITE" id="PS51462"/>
    </source>
</evidence>
<dbReference type="EMBL" id="JW873168">
    <property type="protein sequence ID" value="AFP05686.1"/>
    <property type="molecule type" value="mRNA"/>
</dbReference>
<keyword evidence="30" id="KW-0472">Membrane</keyword>
<keyword evidence="9" id="KW-0694">RNA-binding</keyword>
<dbReference type="GO" id="GO:0003723">
    <property type="term" value="F:RNA binding"/>
    <property type="evidence" value="ECO:0007669"/>
    <property type="project" value="UniProtKB-KW"/>
</dbReference>
<comment type="catalytic activity">
    <reaction evidence="17">
        <text>hexanoyl-CoA + H2O = hexanoyl-4'-phosphopantetheine + adenosine 3',5'-bisphosphate + 2 H(+)</text>
        <dbReference type="Rhea" id="RHEA:49980"/>
        <dbReference type="ChEBI" id="CHEBI:15377"/>
        <dbReference type="ChEBI" id="CHEBI:15378"/>
        <dbReference type="ChEBI" id="CHEBI:58343"/>
        <dbReference type="ChEBI" id="CHEBI:62620"/>
        <dbReference type="ChEBI" id="CHEBI:132012"/>
    </reaction>
    <physiologicalReaction direction="left-to-right" evidence="17">
        <dbReference type="Rhea" id="RHEA:49981"/>
    </physiologicalReaction>
</comment>
<evidence type="ECO:0000256" key="22">
    <source>
        <dbReference type="ARBA" id="ARBA00048961"/>
    </source>
</evidence>
<keyword evidence="30" id="KW-0812">Transmembrane</keyword>
<evidence type="ECO:0000256" key="13">
    <source>
        <dbReference type="ARBA" id="ARBA00044967"/>
    </source>
</evidence>
<dbReference type="PROSITE" id="PS01293">
    <property type="entry name" value="NUDIX_COA"/>
    <property type="match status" value="1"/>
</dbReference>
<comment type="catalytic activity">
    <reaction evidence="24">
        <text>decanoyl-CoA + H2O = decanoyl-4'-phosphopantetheine + adenosine 3',5'-bisphosphate + 2 H(+)</text>
        <dbReference type="Rhea" id="RHEA:50020"/>
        <dbReference type="ChEBI" id="CHEBI:15377"/>
        <dbReference type="ChEBI" id="CHEBI:15378"/>
        <dbReference type="ChEBI" id="CHEBI:58343"/>
        <dbReference type="ChEBI" id="CHEBI:61430"/>
        <dbReference type="ChEBI" id="CHEBI:132014"/>
    </reaction>
    <physiologicalReaction direction="left-to-right" evidence="24">
        <dbReference type="Rhea" id="RHEA:50021"/>
    </physiologicalReaction>
</comment>
<comment type="catalytic activity">
    <reaction evidence="16">
        <text>tetradecanoyl-CoA + H2O = tetradecanoyl-4'-phosphopantetheine + adenosine 3',5'-bisphosphate + 2 H(+)</text>
        <dbReference type="Rhea" id="RHEA:50028"/>
        <dbReference type="ChEBI" id="CHEBI:15377"/>
        <dbReference type="ChEBI" id="CHEBI:15378"/>
        <dbReference type="ChEBI" id="CHEBI:57385"/>
        <dbReference type="ChEBI" id="CHEBI:58343"/>
        <dbReference type="ChEBI" id="CHEBI:132017"/>
    </reaction>
    <physiologicalReaction direction="left-to-right" evidence="16">
        <dbReference type="Rhea" id="RHEA:50029"/>
    </physiologicalReaction>
</comment>
<comment type="catalytic activity">
    <reaction evidence="23">
        <text>butanoyl-CoA + H2O = S-butanoyl-4'-phosphopantetheine + adenosine 3',5'-bisphosphate + 2 H(+)</text>
        <dbReference type="Rhea" id="RHEA:49976"/>
        <dbReference type="ChEBI" id="CHEBI:15377"/>
        <dbReference type="ChEBI" id="CHEBI:15378"/>
        <dbReference type="ChEBI" id="CHEBI:57371"/>
        <dbReference type="ChEBI" id="CHEBI:58343"/>
        <dbReference type="ChEBI" id="CHEBI:132011"/>
    </reaction>
    <physiologicalReaction direction="left-to-right" evidence="23">
        <dbReference type="Rhea" id="RHEA:49977"/>
    </physiologicalReaction>
</comment>